<feature type="domain" description="EF-hand" evidence="3">
    <location>
        <begin position="57"/>
        <end position="92"/>
    </location>
</feature>
<keyword evidence="2" id="KW-0106">Calcium</keyword>
<dbReference type="PANTHER" id="PTHR23048">
    <property type="entry name" value="MYOSIN LIGHT CHAIN 1, 3"/>
    <property type="match status" value="1"/>
</dbReference>
<dbReference type="InterPro" id="IPR002048">
    <property type="entry name" value="EF_hand_dom"/>
</dbReference>
<evidence type="ECO:0000259" key="3">
    <source>
        <dbReference type="PROSITE" id="PS50222"/>
    </source>
</evidence>
<dbReference type="CDD" id="cd00051">
    <property type="entry name" value="EFh"/>
    <property type="match status" value="2"/>
</dbReference>
<proteinExistence type="predicted"/>
<evidence type="ECO:0000256" key="2">
    <source>
        <dbReference type="ARBA" id="ARBA00022837"/>
    </source>
</evidence>
<organism evidence="4 5">
    <name type="scientific">Citrullus colocynthis</name>
    <name type="common">colocynth</name>
    <dbReference type="NCBI Taxonomy" id="252529"/>
    <lineage>
        <taxon>Eukaryota</taxon>
        <taxon>Viridiplantae</taxon>
        <taxon>Streptophyta</taxon>
        <taxon>Embryophyta</taxon>
        <taxon>Tracheophyta</taxon>
        <taxon>Spermatophyta</taxon>
        <taxon>Magnoliopsida</taxon>
        <taxon>eudicotyledons</taxon>
        <taxon>Gunneridae</taxon>
        <taxon>Pentapetalae</taxon>
        <taxon>rosids</taxon>
        <taxon>fabids</taxon>
        <taxon>Cucurbitales</taxon>
        <taxon>Cucurbitaceae</taxon>
        <taxon>Benincaseae</taxon>
        <taxon>Citrullus</taxon>
    </lineage>
</organism>
<evidence type="ECO:0000313" key="4">
    <source>
        <dbReference type="EMBL" id="CAK9329133.1"/>
    </source>
</evidence>
<dbReference type="PANTHER" id="PTHR23048:SF0">
    <property type="entry name" value="CALMODULIN LIKE 3"/>
    <property type="match status" value="1"/>
</dbReference>
<accession>A0ABP0Z8L5</accession>
<name>A0ABP0Z8L5_9ROSI</name>
<dbReference type="InterPro" id="IPR011992">
    <property type="entry name" value="EF-hand-dom_pair"/>
</dbReference>
<dbReference type="SMART" id="SM00054">
    <property type="entry name" value="EFh"/>
    <property type="match status" value="3"/>
</dbReference>
<sequence>MEGSITIDELRAEIRNLGQNPTEEELKEMIREVDDDGNGKIEFCEFQKLMSKIMKEDTEEKLKEVFKVFDTNQDGYISANELSHVYFMLNLGEELTDEEFLHMIREADLNGDGQVDFHEFVKMMTDDVSQILAKRGFF</sequence>
<dbReference type="EMBL" id="OZ021743">
    <property type="protein sequence ID" value="CAK9329133.1"/>
    <property type="molecule type" value="Genomic_DNA"/>
</dbReference>
<gene>
    <name evidence="4" type="ORF">CITCOLO1_LOCUS21570</name>
</gene>
<evidence type="ECO:0000256" key="1">
    <source>
        <dbReference type="ARBA" id="ARBA00022737"/>
    </source>
</evidence>
<keyword evidence="5" id="KW-1185">Reference proteome</keyword>
<protein>
    <recommendedName>
        <fullName evidence="3">EF-hand domain-containing protein</fullName>
    </recommendedName>
</protein>
<dbReference type="PROSITE" id="PS00018">
    <property type="entry name" value="EF_HAND_1"/>
    <property type="match status" value="3"/>
</dbReference>
<dbReference type="Gene3D" id="1.10.238.10">
    <property type="entry name" value="EF-hand"/>
    <property type="match status" value="2"/>
</dbReference>
<reference evidence="4 5" key="1">
    <citation type="submission" date="2024-03" db="EMBL/GenBank/DDBJ databases">
        <authorList>
            <person name="Gkanogiannis A."/>
            <person name="Becerra Lopez-Lavalle L."/>
        </authorList>
    </citation>
    <scope>NUCLEOTIDE SEQUENCE [LARGE SCALE GENOMIC DNA]</scope>
</reference>
<dbReference type="PROSITE" id="PS50222">
    <property type="entry name" value="EF_HAND_2"/>
    <property type="match status" value="3"/>
</dbReference>
<keyword evidence="1" id="KW-0677">Repeat</keyword>
<evidence type="ECO:0000313" key="5">
    <source>
        <dbReference type="Proteomes" id="UP001642487"/>
    </source>
</evidence>
<dbReference type="SUPFAM" id="SSF47473">
    <property type="entry name" value="EF-hand"/>
    <property type="match status" value="1"/>
</dbReference>
<feature type="domain" description="EF-hand" evidence="3">
    <location>
        <begin position="21"/>
        <end position="56"/>
    </location>
</feature>
<feature type="domain" description="EF-hand" evidence="3">
    <location>
        <begin position="95"/>
        <end position="130"/>
    </location>
</feature>
<dbReference type="InterPro" id="IPR050230">
    <property type="entry name" value="CALM/Myosin/TropC-like"/>
</dbReference>
<dbReference type="Proteomes" id="UP001642487">
    <property type="component" value="Chromosome 9"/>
</dbReference>
<dbReference type="Pfam" id="PF13499">
    <property type="entry name" value="EF-hand_7"/>
    <property type="match status" value="2"/>
</dbReference>
<dbReference type="InterPro" id="IPR018247">
    <property type="entry name" value="EF_Hand_1_Ca_BS"/>
</dbReference>